<dbReference type="GeneID" id="92823464"/>
<reference evidence="5 6" key="2">
    <citation type="submission" date="2018-08" db="EMBL/GenBank/DDBJ databases">
        <title>A genome reference for cultivated species of the human gut microbiota.</title>
        <authorList>
            <person name="Zou Y."/>
            <person name="Xue W."/>
            <person name="Luo G."/>
        </authorList>
    </citation>
    <scope>NUCLEOTIDE SEQUENCE [LARGE SCALE GENOMIC DNA]</scope>
    <source>
        <strain evidence="2 6">AF16-31</strain>
        <strain evidence="3 5">AM23-3</strain>
    </source>
</reference>
<accession>A0A173R4H2</accession>
<evidence type="ECO:0000313" key="6">
    <source>
        <dbReference type="Proteomes" id="UP000285693"/>
    </source>
</evidence>
<protein>
    <submittedName>
        <fullName evidence="2">Cell division protein</fullName>
    </submittedName>
</protein>
<organism evidence="1 4">
    <name type="scientific">Coprococcus comes</name>
    <dbReference type="NCBI Taxonomy" id="410072"/>
    <lineage>
        <taxon>Bacteria</taxon>
        <taxon>Bacillati</taxon>
        <taxon>Bacillota</taxon>
        <taxon>Clostridia</taxon>
        <taxon>Lachnospirales</taxon>
        <taxon>Lachnospiraceae</taxon>
        <taxon>Coprococcus</taxon>
    </lineage>
</organism>
<dbReference type="RefSeq" id="WP_005333502.1">
    <property type="nucleotide sequence ID" value="NZ_CP070062.1"/>
</dbReference>
<dbReference type="EMBL" id="QRHO01000012">
    <property type="protein sequence ID" value="RHF82790.1"/>
    <property type="molecule type" value="Genomic_DNA"/>
</dbReference>
<dbReference type="EMBL" id="CYXR01000002">
    <property type="protein sequence ID" value="CUM72338.1"/>
    <property type="molecule type" value="Genomic_DNA"/>
</dbReference>
<dbReference type="Proteomes" id="UP000285693">
    <property type="component" value="Unassembled WGS sequence"/>
</dbReference>
<name>A0A173R4H2_9FIRM</name>
<evidence type="ECO:0000313" key="1">
    <source>
        <dbReference type="EMBL" id="CUM72338.1"/>
    </source>
</evidence>
<reference evidence="1 4" key="1">
    <citation type="submission" date="2015-09" db="EMBL/GenBank/DDBJ databases">
        <authorList>
            <consortium name="Pathogen Informatics"/>
        </authorList>
    </citation>
    <scope>NUCLEOTIDE SEQUENCE [LARGE SCALE GENOMIC DNA]</scope>
    <source>
        <strain evidence="1 4">2789STDY5834962</strain>
    </source>
</reference>
<proteinExistence type="predicted"/>
<evidence type="ECO:0000313" key="3">
    <source>
        <dbReference type="EMBL" id="RHF82790.1"/>
    </source>
</evidence>
<sequence>MLTLYTAVGTLKFQKTTGGKSIPLVINDGQEYGLSDDELLLWSCLAFQILTLHELQDAYTLRQIQKEGPKGLSFQHYLNRLSLRGLVVSGIGLTGVDALYRLLGSLTIIPLKDTFPIRLFGCVQLYLEGTIGAKEFGRYLKKKPSSPMEDTILKLADKVSLTTAELVTSMEQEKVIHNESDIMDELYTEPETTYQTLVDDVQIHHTQYPVLQAIANLYLNKQITFHTC</sequence>
<gene>
    <name evidence="3" type="ORF">DW656_09900</name>
    <name evidence="2" type="ORF">DWW65_03385</name>
    <name evidence="1" type="ORF">ERS852574_00258</name>
</gene>
<dbReference type="Proteomes" id="UP000284579">
    <property type="component" value="Unassembled WGS sequence"/>
</dbReference>
<dbReference type="EMBL" id="QRXY01000003">
    <property type="protein sequence ID" value="RGU46944.1"/>
    <property type="molecule type" value="Genomic_DNA"/>
</dbReference>
<evidence type="ECO:0000313" key="4">
    <source>
        <dbReference type="Proteomes" id="UP000095727"/>
    </source>
</evidence>
<dbReference type="AlphaFoldDB" id="A0A173R4H2"/>
<keyword evidence="2" id="KW-0131">Cell cycle</keyword>
<dbReference type="GO" id="GO:0051301">
    <property type="term" value="P:cell division"/>
    <property type="evidence" value="ECO:0007669"/>
    <property type="project" value="UniProtKB-KW"/>
</dbReference>
<evidence type="ECO:0000313" key="2">
    <source>
        <dbReference type="EMBL" id="RGU46944.1"/>
    </source>
</evidence>
<keyword evidence="2" id="KW-0132">Cell division</keyword>
<evidence type="ECO:0000313" key="5">
    <source>
        <dbReference type="Proteomes" id="UP000284579"/>
    </source>
</evidence>
<dbReference type="Proteomes" id="UP000095727">
    <property type="component" value="Unassembled WGS sequence"/>
</dbReference>